<protein>
    <submittedName>
        <fullName evidence="1">Uncharacterized protein</fullName>
    </submittedName>
</protein>
<evidence type="ECO:0000313" key="1">
    <source>
        <dbReference type="EMBL" id="HGT38481.1"/>
    </source>
</evidence>
<dbReference type="AlphaFoldDB" id="A0A7C4QGW8"/>
<organism evidence="1">
    <name type="scientific">Schlesneria paludicola</name>
    <dbReference type="NCBI Taxonomy" id="360056"/>
    <lineage>
        <taxon>Bacteria</taxon>
        <taxon>Pseudomonadati</taxon>
        <taxon>Planctomycetota</taxon>
        <taxon>Planctomycetia</taxon>
        <taxon>Planctomycetales</taxon>
        <taxon>Planctomycetaceae</taxon>
        <taxon>Schlesneria</taxon>
    </lineage>
</organism>
<reference evidence="1" key="1">
    <citation type="journal article" date="2020" name="mSystems">
        <title>Genome- and Community-Level Interaction Insights into Carbon Utilization and Element Cycling Functions of Hydrothermarchaeota in Hydrothermal Sediment.</title>
        <authorList>
            <person name="Zhou Z."/>
            <person name="Liu Y."/>
            <person name="Xu W."/>
            <person name="Pan J."/>
            <person name="Luo Z.H."/>
            <person name="Li M."/>
        </authorList>
    </citation>
    <scope>NUCLEOTIDE SEQUENCE [LARGE SCALE GENOMIC DNA]</scope>
    <source>
        <strain evidence="1">SpSt-508</strain>
    </source>
</reference>
<sequence length="76" mass="7998">MATQFAGRLALLVFAASALDQLWSVDDLSAALTHVLGATAGFYGLGLICGDLARRLVEEDAQREFNAQIAADKTSA</sequence>
<accession>A0A7C4QGW8</accession>
<comment type="caution">
    <text evidence="1">The sequence shown here is derived from an EMBL/GenBank/DDBJ whole genome shotgun (WGS) entry which is preliminary data.</text>
</comment>
<name>A0A7C4QGW8_9PLAN</name>
<proteinExistence type="predicted"/>
<dbReference type="EMBL" id="DSVQ01000009">
    <property type="protein sequence ID" value="HGT38481.1"/>
    <property type="molecule type" value="Genomic_DNA"/>
</dbReference>
<gene>
    <name evidence="1" type="ORF">ENS64_04360</name>
</gene>